<gene>
    <name evidence="1" type="ORF">BN59_00212</name>
</gene>
<dbReference type="EMBL" id="CCSB01000001">
    <property type="protein sequence ID" value="CDZ75950.1"/>
    <property type="molecule type" value="Genomic_DNA"/>
</dbReference>
<sequence length="84" mass="9324">MLAVQPLFTESLYLAQFSRKQGKICTQIQTFTKSQGYPLNAKVTLPAPTFRHPERSEGSPGLALCLIREILRCAQDDGVTKSNI</sequence>
<dbReference type="Proteomes" id="UP000044071">
    <property type="component" value="Unassembled WGS sequence"/>
</dbReference>
<protein>
    <submittedName>
        <fullName evidence="1">Uncharacterized protein</fullName>
    </submittedName>
</protein>
<accession>A0A078KNP8</accession>
<dbReference type="AlphaFoldDB" id="A0A078KNP8"/>
<keyword evidence="2" id="KW-1185">Reference proteome</keyword>
<name>A0A078KNP8_9GAMM</name>
<proteinExistence type="predicted"/>
<reference evidence="1 2" key="1">
    <citation type="submission" date="2014-06" db="EMBL/GenBank/DDBJ databases">
        <authorList>
            <person name="Urmite Genomes Urmite Genomes"/>
        </authorList>
    </citation>
    <scope>NUCLEOTIDE SEQUENCE [LARGE SCALE GENOMIC DNA]</scope>
</reference>
<evidence type="ECO:0000313" key="2">
    <source>
        <dbReference type="Proteomes" id="UP000044071"/>
    </source>
</evidence>
<evidence type="ECO:0000313" key="1">
    <source>
        <dbReference type="EMBL" id="CDZ75950.1"/>
    </source>
</evidence>
<organism evidence="1 2">
    <name type="scientific">Legionella massiliensis</name>
    <dbReference type="NCBI Taxonomy" id="1034943"/>
    <lineage>
        <taxon>Bacteria</taxon>
        <taxon>Pseudomonadati</taxon>
        <taxon>Pseudomonadota</taxon>
        <taxon>Gammaproteobacteria</taxon>
        <taxon>Legionellales</taxon>
        <taxon>Legionellaceae</taxon>
        <taxon>Legionella</taxon>
    </lineage>
</organism>